<accession>A0AAV2R7K8</accession>
<dbReference type="AlphaFoldDB" id="A0AAV2R7K8"/>
<dbReference type="PANTHER" id="PTHR21520">
    <property type="entry name" value="GLUTAMATE-RICH PROTEIN 2"/>
    <property type="match status" value="1"/>
</dbReference>
<proteinExistence type="predicted"/>
<organism evidence="2 3">
    <name type="scientific">Meganyctiphanes norvegica</name>
    <name type="common">Northern krill</name>
    <name type="synonym">Thysanopoda norvegica</name>
    <dbReference type="NCBI Taxonomy" id="48144"/>
    <lineage>
        <taxon>Eukaryota</taxon>
        <taxon>Metazoa</taxon>
        <taxon>Ecdysozoa</taxon>
        <taxon>Arthropoda</taxon>
        <taxon>Crustacea</taxon>
        <taxon>Multicrustacea</taxon>
        <taxon>Malacostraca</taxon>
        <taxon>Eumalacostraca</taxon>
        <taxon>Eucarida</taxon>
        <taxon>Euphausiacea</taxon>
        <taxon>Euphausiidae</taxon>
        <taxon>Meganyctiphanes</taxon>
    </lineage>
</organism>
<evidence type="ECO:0000313" key="2">
    <source>
        <dbReference type="EMBL" id="CAL4119803.1"/>
    </source>
</evidence>
<dbReference type="Proteomes" id="UP001497623">
    <property type="component" value="Unassembled WGS sequence"/>
</dbReference>
<gene>
    <name evidence="2" type="ORF">MNOR_LOCUS21770</name>
</gene>
<comment type="caution">
    <text evidence="2">The sequence shown here is derived from an EMBL/GenBank/DDBJ whole genome shotgun (WGS) entry which is preliminary data.</text>
</comment>
<evidence type="ECO:0000256" key="1">
    <source>
        <dbReference type="SAM" id="MobiDB-lite"/>
    </source>
</evidence>
<feature type="compositionally biased region" description="Low complexity" evidence="1">
    <location>
        <begin position="176"/>
        <end position="187"/>
    </location>
</feature>
<sequence>GVKLTATVAAYKSLNSNGNTWSSSSSEEEPPGDQGDSSDYTDAKSTLSAPVELLSEFLSAVMARNYEVAHKLCQSILKFEPNNATVKEFYPLITMRLHQGANSNTEDEDTSTDEGNESEDTMDSCSSLGDEDAEESESSGMTNTIMEGNKNLSNKYHSIYLGSNFSSSGSSIYTTANSDLTSPSRSSGDSRDSETDTLGGMSASNSCELTIGSGDSLYSGDSVFSSSDSDLTLEAVIEAAGELNV</sequence>
<dbReference type="InterPro" id="IPR026703">
    <property type="entry name" value="ERICH2"/>
</dbReference>
<dbReference type="EMBL" id="CAXKWB010017768">
    <property type="protein sequence ID" value="CAL4119803.1"/>
    <property type="molecule type" value="Genomic_DNA"/>
</dbReference>
<evidence type="ECO:0000313" key="3">
    <source>
        <dbReference type="Proteomes" id="UP001497623"/>
    </source>
</evidence>
<feature type="region of interest" description="Disordered" evidence="1">
    <location>
        <begin position="176"/>
        <end position="206"/>
    </location>
</feature>
<feature type="non-terminal residue" evidence="2">
    <location>
        <position position="1"/>
    </location>
</feature>
<keyword evidence="3" id="KW-1185">Reference proteome</keyword>
<feature type="region of interest" description="Disordered" evidence="1">
    <location>
        <begin position="100"/>
        <end position="146"/>
    </location>
</feature>
<reference evidence="2 3" key="1">
    <citation type="submission" date="2024-05" db="EMBL/GenBank/DDBJ databases">
        <authorList>
            <person name="Wallberg A."/>
        </authorList>
    </citation>
    <scope>NUCLEOTIDE SEQUENCE [LARGE SCALE GENOMIC DNA]</scope>
</reference>
<dbReference type="PANTHER" id="PTHR21520:SF2">
    <property type="entry name" value="GLUTAMATE-RICH PROTEIN 2"/>
    <property type="match status" value="1"/>
</dbReference>
<feature type="compositionally biased region" description="Acidic residues" evidence="1">
    <location>
        <begin position="105"/>
        <end position="122"/>
    </location>
</feature>
<name>A0AAV2R7K8_MEGNR</name>
<feature type="region of interest" description="Disordered" evidence="1">
    <location>
        <begin position="15"/>
        <end position="43"/>
    </location>
</feature>
<protein>
    <submittedName>
        <fullName evidence="2">Uncharacterized protein</fullName>
    </submittedName>
</protein>